<evidence type="ECO:0008006" key="4">
    <source>
        <dbReference type="Google" id="ProtNLM"/>
    </source>
</evidence>
<evidence type="ECO:0000256" key="1">
    <source>
        <dbReference type="SAM" id="MobiDB-lite"/>
    </source>
</evidence>
<proteinExistence type="predicted"/>
<feature type="region of interest" description="Disordered" evidence="1">
    <location>
        <begin position="89"/>
        <end position="116"/>
    </location>
</feature>
<protein>
    <recommendedName>
        <fullName evidence="4">Lipoprotein</fullName>
    </recommendedName>
</protein>
<organism evidence="2 3">
    <name type="scientific">Paenirhodobacter hankyongi</name>
    <dbReference type="NCBI Taxonomy" id="2294033"/>
    <lineage>
        <taxon>Bacteria</taxon>
        <taxon>Pseudomonadati</taxon>
        <taxon>Pseudomonadota</taxon>
        <taxon>Alphaproteobacteria</taxon>
        <taxon>Rhodobacterales</taxon>
        <taxon>Rhodobacter group</taxon>
        <taxon>Paenirhodobacter</taxon>
    </lineage>
</organism>
<reference evidence="2 3" key="1">
    <citation type="submission" date="2018-10" db="EMBL/GenBank/DDBJ databases">
        <title>Rhodobacter sp . BO-81.</title>
        <authorList>
            <person name="Im W.T."/>
        </authorList>
    </citation>
    <scope>NUCLEOTIDE SEQUENCE [LARGE SCALE GENOMIC DNA]</scope>
    <source>
        <strain evidence="2 3">BO-81</strain>
    </source>
</reference>
<keyword evidence="3" id="KW-1185">Reference proteome</keyword>
<dbReference type="RefSeq" id="WP_121534739.1">
    <property type="nucleotide sequence ID" value="NZ_RCHI01000020.1"/>
</dbReference>
<dbReference type="AlphaFoldDB" id="A0A421BJR1"/>
<dbReference type="EMBL" id="RCHI01000020">
    <property type="protein sequence ID" value="RLL62666.1"/>
    <property type="molecule type" value="Genomic_DNA"/>
</dbReference>
<evidence type="ECO:0000313" key="2">
    <source>
        <dbReference type="EMBL" id="RLL62666.1"/>
    </source>
</evidence>
<sequence>MRRLAILAALSLAACAPPPENVFATGYNRDSVVLKTNYGHLTNGTYREAQRICRDKGLNAEYASTLTNRVSNESSHLFLCLNNPKRNGGMPADLTSSPATAATTGGPNYLESSSTL</sequence>
<feature type="compositionally biased region" description="Low complexity" evidence="1">
    <location>
        <begin position="95"/>
        <end position="107"/>
    </location>
</feature>
<dbReference type="PROSITE" id="PS51257">
    <property type="entry name" value="PROKAR_LIPOPROTEIN"/>
    <property type="match status" value="1"/>
</dbReference>
<comment type="caution">
    <text evidence="2">The sequence shown here is derived from an EMBL/GenBank/DDBJ whole genome shotgun (WGS) entry which is preliminary data.</text>
</comment>
<evidence type="ECO:0000313" key="3">
    <source>
        <dbReference type="Proteomes" id="UP000279673"/>
    </source>
</evidence>
<name>A0A421BJR1_9RHOB</name>
<gene>
    <name evidence="2" type="ORF">DYS74_16325</name>
</gene>
<dbReference type="Proteomes" id="UP000279673">
    <property type="component" value="Unassembled WGS sequence"/>
</dbReference>
<accession>A0A421BJR1</accession>